<name>A0A1S8CY86_9GAMM</name>
<dbReference type="SUPFAM" id="SSF52218">
    <property type="entry name" value="Flavoproteins"/>
    <property type="match status" value="1"/>
</dbReference>
<evidence type="ECO:0000259" key="3">
    <source>
        <dbReference type="Pfam" id="PF03358"/>
    </source>
</evidence>
<organism evidence="4 5">
    <name type="scientific">Alkanindiges hydrocarboniclasticus</name>
    <dbReference type="NCBI Taxonomy" id="1907941"/>
    <lineage>
        <taxon>Bacteria</taxon>
        <taxon>Pseudomonadati</taxon>
        <taxon>Pseudomonadota</taxon>
        <taxon>Gammaproteobacteria</taxon>
        <taxon>Moraxellales</taxon>
        <taxon>Moraxellaceae</taxon>
        <taxon>Alkanindiges</taxon>
    </lineage>
</organism>
<dbReference type="Pfam" id="PF03358">
    <property type="entry name" value="FMN_red"/>
    <property type="match status" value="1"/>
</dbReference>
<dbReference type="AlphaFoldDB" id="A0A1S8CY86"/>
<comment type="cofactor">
    <cofactor evidence="1">
        <name>FMN</name>
        <dbReference type="ChEBI" id="CHEBI:58210"/>
    </cofactor>
</comment>
<keyword evidence="2" id="KW-0285">Flavoprotein</keyword>
<dbReference type="GO" id="GO:0010181">
    <property type="term" value="F:FMN binding"/>
    <property type="evidence" value="ECO:0007669"/>
    <property type="project" value="TreeGrafter"/>
</dbReference>
<comment type="caution">
    <text evidence="4">The sequence shown here is derived from an EMBL/GenBank/DDBJ whole genome shotgun (WGS) entry which is preliminary data.</text>
</comment>
<keyword evidence="5" id="KW-1185">Reference proteome</keyword>
<proteinExistence type="predicted"/>
<evidence type="ECO:0000313" key="5">
    <source>
        <dbReference type="Proteomes" id="UP000192132"/>
    </source>
</evidence>
<dbReference type="OrthoDB" id="9812295at2"/>
<dbReference type="InterPro" id="IPR029039">
    <property type="entry name" value="Flavoprotein-like_sf"/>
</dbReference>
<dbReference type="Proteomes" id="UP000192132">
    <property type="component" value="Unassembled WGS sequence"/>
</dbReference>
<dbReference type="InterPro" id="IPR050712">
    <property type="entry name" value="NAD(P)H-dep_reductase"/>
</dbReference>
<dbReference type="EMBL" id="MLCN01000001">
    <property type="protein sequence ID" value="ONG42323.1"/>
    <property type="molecule type" value="Genomic_DNA"/>
</dbReference>
<dbReference type="STRING" id="1907941.BKE30_00520"/>
<reference evidence="4 5" key="1">
    <citation type="submission" date="2016-10" db="EMBL/GenBank/DDBJ databases">
        <title>Draft Genome sequence of Alkanindiges sp. strain H1.</title>
        <authorList>
            <person name="Subhash Y."/>
            <person name="Lee S."/>
        </authorList>
    </citation>
    <scope>NUCLEOTIDE SEQUENCE [LARGE SCALE GENOMIC DNA]</scope>
    <source>
        <strain evidence="4 5">H1</strain>
    </source>
</reference>
<sequence length="188" mass="21281">MANISLIVGSLRRESINLKIAKALIKLAQQENLPHQFNLVDIANLPLYNEDLWEDIPEAVSQFKITIKNTDALLFVTPEYNRSVPSPLKNALDWGSRPSDDNSWKHKPAAMLGASPGQIGTAVAQSHLRSILLTLNTRVMGQPEIYLKFEESMLNDNNEIASERTRQFLLKFLNKFNEWIDDVKPLNA</sequence>
<dbReference type="InterPro" id="IPR005025">
    <property type="entry name" value="FMN_Rdtase-like_dom"/>
</dbReference>
<dbReference type="PANTHER" id="PTHR30543">
    <property type="entry name" value="CHROMATE REDUCTASE"/>
    <property type="match status" value="1"/>
</dbReference>
<evidence type="ECO:0000256" key="1">
    <source>
        <dbReference type="ARBA" id="ARBA00001917"/>
    </source>
</evidence>
<dbReference type="RefSeq" id="WP_076876710.1">
    <property type="nucleotide sequence ID" value="NZ_MLCN01000001.1"/>
</dbReference>
<protein>
    <recommendedName>
        <fullName evidence="3">NADPH-dependent FMN reductase-like domain-containing protein</fullName>
    </recommendedName>
</protein>
<dbReference type="PANTHER" id="PTHR30543:SF21">
    <property type="entry name" value="NAD(P)H-DEPENDENT FMN REDUCTASE LOT6"/>
    <property type="match status" value="1"/>
</dbReference>
<gene>
    <name evidence="4" type="ORF">BKE30_00520</name>
</gene>
<dbReference type="GO" id="GO:0016491">
    <property type="term" value="F:oxidoreductase activity"/>
    <property type="evidence" value="ECO:0007669"/>
    <property type="project" value="InterPro"/>
</dbReference>
<evidence type="ECO:0000313" key="4">
    <source>
        <dbReference type="EMBL" id="ONG42323.1"/>
    </source>
</evidence>
<feature type="domain" description="NADPH-dependent FMN reductase-like" evidence="3">
    <location>
        <begin position="3"/>
        <end position="147"/>
    </location>
</feature>
<accession>A0A1S8CY86</accession>
<keyword evidence="2" id="KW-0288">FMN</keyword>
<dbReference type="GO" id="GO:0005829">
    <property type="term" value="C:cytosol"/>
    <property type="evidence" value="ECO:0007669"/>
    <property type="project" value="TreeGrafter"/>
</dbReference>
<dbReference type="Gene3D" id="3.40.50.360">
    <property type="match status" value="1"/>
</dbReference>
<evidence type="ECO:0000256" key="2">
    <source>
        <dbReference type="ARBA" id="ARBA00022643"/>
    </source>
</evidence>